<feature type="compositionally biased region" description="Basic residues" evidence="1">
    <location>
        <begin position="1"/>
        <end position="15"/>
    </location>
</feature>
<gene>
    <name evidence="2" type="ORF">U0C82_03785</name>
</gene>
<evidence type="ECO:0000256" key="1">
    <source>
        <dbReference type="SAM" id="MobiDB-lite"/>
    </source>
</evidence>
<dbReference type="RefSeq" id="WP_322185720.1">
    <property type="nucleotide sequence ID" value="NZ_JAXLPB010000001.1"/>
</dbReference>
<dbReference type="EMBL" id="JAXLPB010000001">
    <property type="protein sequence ID" value="MDY8108270.1"/>
    <property type="molecule type" value="Genomic_DNA"/>
</dbReference>
<sequence>MAQRGGKRPGAGRKKGNQDAATLGQKATIAELARGYADDAMGVLHQIAMTGESEAARVSASNAILDRAFGKPAQAMEHSGPDGSPLNLTTRIELVAPGDDDS</sequence>
<organism evidence="2 3">
    <name type="scientific">Fulvimarina uroteuthidis</name>
    <dbReference type="NCBI Taxonomy" id="3098149"/>
    <lineage>
        <taxon>Bacteria</taxon>
        <taxon>Pseudomonadati</taxon>
        <taxon>Pseudomonadota</taxon>
        <taxon>Alphaproteobacteria</taxon>
        <taxon>Hyphomicrobiales</taxon>
        <taxon>Aurantimonadaceae</taxon>
        <taxon>Fulvimarina</taxon>
    </lineage>
</organism>
<protein>
    <recommendedName>
        <fullName evidence="4">Terminase small subunit</fullName>
    </recommendedName>
</protein>
<evidence type="ECO:0000313" key="2">
    <source>
        <dbReference type="EMBL" id="MDY8108270.1"/>
    </source>
</evidence>
<reference evidence="2 3" key="1">
    <citation type="submission" date="2023-12" db="EMBL/GenBank/DDBJ databases">
        <title>Description of Novel Strain Fulvimarina sp. 2208YS6-2-32 isolated from Uroteuthis (Photololigo) edulis.</title>
        <authorList>
            <person name="Park J.-S."/>
        </authorList>
    </citation>
    <scope>NUCLEOTIDE SEQUENCE [LARGE SCALE GENOMIC DNA]</scope>
    <source>
        <strain evidence="2 3">2208YS6-2-32</strain>
    </source>
</reference>
<comment type="caution">
    <text evidence="2">The sequence shown here is derived from an EMBL/GenBank/DDBJ whole genome shotgun (WGS) entry which is preliminary data.</text>
</comment>
<accession>A0ABU5HYS4</accession>
<feature type="region of interest" description="Disordered" evidence="1">
    <location>
        <begin position="1"/>
        <end position="22"/>
    </location>
</feature>
<proteinExistence type="predicted"/>
<evidence type="ECO:0000313" key="3">
    <source>
        <dbReference type="Proteomes" id="UP001294412"/>
    </source>
</evidence>
<name>A0ABU5HYS4_9HYPH</name>
<keyword evidence="3" id="KW-1185">Reference proteome</keyword>
<dbReference type="Proteomes" id="UP001294412">
    <property type="component" value="Unassembled WGS sequence"/>
</dbReference>
<evidence type="ECO:0008006" key="4">
    <source>
        <dbReference type="Google" id="ProtNLM"/>
    </source>
</evidence>